<dbReference type="AlphaFoldDB" id="A0A0A9HV60"/>
<evidence type="ECO:0000313" key="1">
    <source>
        <dbReference type="EMBL" id="JAE39704.1"/>
    </source>
</evidence>
<accession>A0A0A9HV60</accession>
<name>A0A0A9HV60_ARUDO</name>
<proteinExistence type="predicted"/>
<protein>
    <submittedName>
        <fullName evidence="1">Uncharacterized protein</fullName>
    </submittedName>
</protein>
<sequence length="45" mass="5536">MYFVRFHPIMDISCQNHLASIEYFLLFLWTRYSAQTEMVLKFSEE</sequence>
<organism evidence="1">
    <name type="scientific">Arundo donax</name>
    <name type="common">Giant reed</name>
    <name type="synonym">Donax arundinaceus</name>
    <dbReference type="NCBI Taxonomy" id="35708"/>
    <lineage>
        <taxon>Eukaryota</taxon>
        <taxon>Viridiplantae</taxon>
        <taxon>Streptophyta</taxon>
        <taxon>Embryophyta</taxon>
        <taxon>Tracheophyta</taxon>
        <taxon>Spermatophyta</taxon>
        <taxon>Magnoliopsida</taxon>
        <taxon>Liliopsida</taxon>
        <taxon>Poales</taxon>
        <taxon>Poaceae</taxon>
        <taxon>PACMAD clade</taxon>
        <taxon>Arundinoideae</taxon>
        <taxon>Arundineae</taxon>
        <taxon>Arundo</taxon>
    </lineage>
</organism>
<reference evidence="1" key="1">
    <citation type="submission" date="2014-09" db="EMBL/GenBank/DDBJ databases">
        <authorList>
            <person name="Magalhaes I.L.F."/>
            <person name="Oliveira U."/>
            <person name="Santos F.R."/>
            <person name="Vidigal T.H.D.A."/>
            <person name="Brescovit A.D."/>
            <person name="Santos A.J."/>
        </authorList>
    </citation>
    <scope>NUCLEOTIDE SEQUENCE</scope>
    <source>
        <tissue evidence="1">Shoot tissue taken approximately 20 cm above the soil surface</tissue>
    </source>
</reference>
<reference evidence="1" key="2">
    <citation type="journal article" date="2015" name="Data Brief">
        <title>Shoot transcriptome of the giant reed, Arundo donax.</title>
        <authorList>
            <person name="Barrero R.A."/>
            <person name="Guerrero F.D."/>
            <person name="Moolhuijzen P."/>
            <person name="Goolsby J.A."/>
            <person name="Tidwell J."/>
            <person name="Bellgard S.E."/>
            <person name="Bellgard M.I."/>
        </authorList>
    </citation>
    <scope>NUCLEOTIDE SEQUENCE</scope>
    <source>
        <tissue evidence="1">Shoot tissue taken approximately 20 cm above the soil surface</tissue>
    </source>
</reference>
<dbReference type="EMBL" id="GBRH01158192">
    <property type="protein sequence ID" value="JAE39704.1"/>
    <property type="molecule type" value="Transcribed_RNA"/>
</dbReference>